<organism evidence="1 2">
    <name type="scientific">Burkholderia stabilis</name>
    <dbReference type="NCBI Taxonomy" id="95485"/>
    <lineage>
        <taxon>Bacteria</taxon>
        <taxon>Pseudomonadati</taxon>
        <taxon>Pseudomonadota</taxon>
        <taxon>Betaproteobacteria</taxon>
        <taxon>Burkholderiales</taxon>
        <taxon>Burkholderiaceae</taxon>
        <taxon>Burkholderia</taxon>
        <taxon>Burkholderia cepacia complex</taxon>
    </lineage>
</organism>
<name>A0A1Y1BC67_9BURK</name>
<sequence>MRRDFHQVNIQFFRFTESISEFYDTERFVLEPDQTHFRRSDFTVDAMRRLISSDVTFPLKIKKTSRAARAVT</sequence>
<accession>A0A1Y1BC67</accession>
<gene>
    <name evidence="1" type="ORF">BSFP_001900</name>
</gene>
<dbReference type="Proteomes" id="UP000218432">
    <property type="component" value="Chromosome 1"/>
</dbReference>
<reference evidence="1 2" key="1">
    <citation type="journal article" date="2017" name="Genome Announc.">
        <title>Complete Genome Sequence of Burkholderia stabilis FERMP-21014.</title>
        <authorList>
            <person name="Konishi K."/>
            <person name="Kumagai T."/>
            <person name="Sakasegawa S."/>
            <person name="Tamura T."/>
        </authorList>
    </citation>
    <scope>NUCLEOTIDE SEQUENCE [LARGE SCALE GENOMIC DNA]</scope>
    <source>
        <strain evidence="1 2">FERMP-21014</strain>
    </source>
</reference>
<evidence type="ECO:0000313" key="2">
    <source>
        <dbReference type="Proteomes" id="UP000218432"/>
    </source>
</evidence>
<evidence type="ECO:0000313" key="1">
    <source>
        <dbReference type="EMBL" id="BAX57403.1"/>
    </source>
</evidence>
<dbReference type="EMBL" id="AP018111">
    <property type="protein sequence ID" value="BAX57403.1"/>
    <property type="molecule type" value="Genomic_DNA"/>
</dbReference>
<protein>
    <submittedName>
        <fullName evidence="1">Uncharacterized protein</fullName>
    </submittedName>
</protein>
<proteinExistence type="predicted"/>
<dbReference type="AlphaFoldDB" id="A0A1Y1BC67"/>